<evidence type="ECO:0000256" key="2">
    <source>
        <dbReference type="PROSITE-ProRule" id="PRU00497"/>
    </source>
</evidence>
<gene>
    <name evidence="4" type="ORF">J437_LFUL012713</name>
    <name evidence="5" type="ORF">J437_LFUL012714</name>
</gene>
<dbReference type="AlphaFoldDB" id="A0A8K0KDL0"/>
<keyword evidence="6" id="KW-1185">Reference proteome</keyword>
<protein>
    <submittedName>
        <fullName evidence="5">Uncharacterized protein</fullName>
    </submittedName>
</protein>
<evidence type="ECO:0000313" key="6">
    <source>
        <dbReference type="Proteomes" id="UP000792457"/>
    </source>
</evidence>
<dbReference type="GO" id="GO:0042302">
    <property type="term" value="F:structural constituent of cuticle"/>
    <property type="evidence" value="ECO:0007669"/>
    <property type="project" value="UniProtKB-UniRule"/>
</dbReference>
<dbReference type="PRINTS" id="PR00947">
    <property type="entry name" value="CUTICLE"/>
</dbReference>
<comment type="caution">
    <text evidence="5">The sequence shown here is derived from an EMBL/GenBank/DDBJ whole genome shotgun (WGS) entry which is preliminary data.</text>
</comment>
<evidence type="ECO:0000313" key="5">
    <source>
        <dbReference type="EMBL" id="KAG8232482.1"/>
    </source>
</evidence>
<evidence type="ECO:0000313" key="4">
    <source>
        <dbReference type="EMBL" id="KAG8232481.1"/>
    </source>
</evidence>
<dbReference type="Pfam" id="PF00379">
    <property type="entry name" value="Chitin_bind_4"/>
    <property type="match status" value="1"/>
</dbReference>
<dbReference type="EMBL" id="KZ308621">
    <property type="protein sequence ID" value="KAG8232482.1"/>
    <property type="molecule type" value="Genomic_DNA"/>
</dbReference>
<dbReference type="GO" id="GO:0031012">
    <property type="term" value="C:extracellular matrix"/>
    <property type="evidence" value="ECO:0007669"/>
    <property type="project" value="TreeGrafter"/>
</dbReference>
<dbReference type="OrthoDB" id="6348134at2759"/>
<dbReference type="GO" id="GO:0005615">
    <property type="term" value="C:extracellular space"/>
    <property type="evidence" value="ECO:0007669"/>
    <property type="project" value="TreeGrafter"/>
</dbReference>
<dbReference type="PANTHER" id="PTHR12236:SF95">
    <property type="entry name" value="CUTICULAR PROTEIN 76BD, ISOFORM C-RELATED"/>
    <property type="match status" value="1"/>
</dbReference>
<dbReference type="PROSITE" id="PS51155">
    <property type="entry name" value="CHIT_BIND_RR_2"/>
    <property type="match status" value="1"/>
</dbReference>
<dbReference type="InterPro" id="IPR031311">
    <property type="entry name" value="CHIT_BIND_RR_consensus"/>
</dbReference>
<sequence length="160" mass="17544">MNSLLSLLLVVIAAAACHAGALYHGGHHYVDYYVSTDPPPATPPPTPSHYPPLLQAHPHYNYDYGVHDLHTGDVKNKWETRDGDVVKGSYSLHEADGTIRQVDYTADDHNGFNAVVKKIGKAVHPPTVHHYAPALRPALGHGYAYYGSAYAHKPYGGLYY</sequence>
<feature type="chain" id="PRO_5036433862" evidence="3">
    <location>
        <begin position="20"/>
        <end position="160"/>
    </location>
</feature>
<proteinExistence type="predicted"/>
<dbReference type="EMBL" id="KZ308621">
    <property type="protein sequence ID" value="KAG8232481.1"/>
    <property type="molecule type" value="Genomic_DNA"/>
</dbReference>
<dbReference type="InterPro" id="IPR051217">
    <property type="entry name" value="Insect_Cuticle_Struc_Prot"/>
</dbReference>
<keyword evidence="3" id="KW-0732">Signal</keyword>
<accession>A0A8K0KDL0</accession>
<keyword evidence="1 2" id="KW-0193">Cuticle</keyword>
<name>A0A8K0KDL0_LADFU</name>
<organism evidence="5 6">
    <name type="scientific">Ladona fulva</name>
    <name type="common">Scarce chaser dragonfly</name>
    <name type="synonym">Libellula fulva</name>
    <dbReference type="NCBI Taxonomy" id="123851"/>
    <lineage>
        <taxon>Eukaryota</taxon>
        <taxon>Metazoa</taxon>
        <taxon>Ecdysozoa</taxon>
        <taxon>Arthropoda</taxon>
        <taxon>Hexapoda</taxon>
        <taxon>Insecta</taxon>
        <taxon>Pterygota</taxon>
        <taxon>Palaeoptera</taxon>
        <taxon>Odonata</taxon>
        <taxon>Epiprocta</taxon>
        <taxon>Anisoptera</taxon>
        <taxon>Libelluloidea</taxon>
        <taxon>Libellulidae</taxon>
        <taxon>Ladona</taxon>
    </lineage>
</organism>
<dbReference type="PROSITE" id="PS00233">
    <property type="entry name" value="CHIT_BIND_RR_1"/>
    <property type="match status" value="1"/>
</dbReference>
<evidence type="ECO:0000256" key="3">
    <source>
        <dbReference type="SAM" id="SignalP"/>
    </source>
</evidence>
<evidence type="ECO:0000256" key="1">
    <source>
        <dbReference type="ARBA" id="ARBA00022460"/>
    </source>
</evidence>
<dbReference type="Proteomes" id="UP000792457">
    <property type="component" value="Unassembled WGS sequence"/>
</dbReference>
<reference evidence="5" key="1">
    <citation type="submission" date="2013-04" db="EMBL/GenBank/DDBJ databases">
        <authorList>
            <person name="Qu J."/>
            <person name="Murali S.C."/>
            <person name="Bandaranaike D."/>
            <person name="Bellair M."/>
            <person name="Blankenburg K."/>
            <person name="Chao H."/>
            <person name="Dinh H."/>
            <person name="Doddapaneni H."/>
            <person name="Downs B."/>
            <person name="Dugan-Rocha S."/>
            <person name="Elkadiri S."/>
            <person name="Gnanaolivu R.D."/>
            <person name="Hernandez B."/>
            <person name="Javaid M."/>
            <person name="Jayaseelan J.C."/>
            <person name="Lee S."/>
            <person name="Li M."/>
            <person name="Ming W."/>
            <person name="Munidasa M."/>
            <person name="Muniz J."/>
            <person name="Nguyen L."/>
            <person name="Ongeri F."/>
            <person name="Osuji N."/>
            <person name="Pu L.-L."/>
            <person name="Puazo M."/>
            <person name="Qu C."/>
            <person name="Quiroz J."/>
            <person name="Raj R."/>
            <person name="Weissenberger G."/>
            <person name="Xin Y."/>
            <person name="Zou X."/>
            <person name="Han Y."/>
            <person name="Richards S."/>
            <person name="Worley K."/>
            <person name="Muzny D."/>
            <person name="Gibbs R."/>
        </authorList>
    </citation>
    <scope>NUCLEOTIDE SEQUENCE</scope>
    <source>
        <strain evidence="5">Sampled in the wild</strain>
    </source>
</reference>
<dbReference type="PANTHER" id="PTHR12236">
    <property type="entry name" value="STRUCTURAL CONTITUENT OF CUTICLE"/>
    <property type="match status" value="1"/>
</dbReference>
<feature type="signal peptide" evidence="3">
    <location>
        <begin position="1"/>
        <end position="19"/>
    </location>
</feature>
<reference evidence="5" key="2">
    <citation type="submission" date="2017-10" db="EMBL/GenBank/DDBJ databases">
        <title>Ladona fulva Genome sequencing and assembly.</title>
        <authorList>
            <person name="Murali S."/>
            <person name="Richards S."/>
            <person name="Bandaranaike D."/>
            <person name="Bellair M."/>
            <person name="Blankenburg K."/>
            <person name="Chao H."/>
            <person name="Dinh H."/>
            <person name="Doddapaneni H."/>
            <person name="Dugan-Rocha S."/>
            <person name="Elkadiri S."/>
            <person name="Gnanaolivu R."/>
            <person name="Hernandez B."/>
            <person name="Skinner E."/>
            <person name="Javaid M."/>
            <person name="Lee S."/>
            <person name="Li M."/>
            <person name="Ming W."/>
            <person name="Munidasa M."/>
            <person name="Muniz J."/>
            <person name="Nguyen L."/>
            <person name="Hughes D."/>
            <person name="Osuji N."/>
            <person name="Pu L.-L."/>
            <person name="Puazo M."/>
            <person name="Qu C."/>
            <person name="Quiroz J."/>
            <person name="Raj R."/>
            <person name="Weissenberger G."/>
            <person name="Xin Y."/>
            <person name="Zou X."/>
            <person name="Han Y."/>
            <person name="Worley K."/>
            <person name="Muzny D."/>
            <person name="Gibbs R."/>
        </authorList>
    </citation>
    <scope>NUCLEOTIDE SEQUENCE</scope>
    <source>
        <strain evidence="5">Sampled in the wild</strain>
    </source>
</reference>
<dbReference type="InterPro" id="IPR000618">
    <property type="entry name" value="Insect_cuticle"/>
</dbReference>